<feature type="active site" description="Proton acceptor; for dehydratase activity" evidence="9">
    <location>
        <position position="4477"/>
    </location>
</feature>
<comment type="pathway">
    <text evidence="2">Antibiotic biosynthesis.</text>
</comment>
<feature type="domain" description="Carrier" evidence="11">
    <location>
        <begin position="1697"/>
        <end position="1772"/>
    </location>
</feature>
<dbReference type="InterPro" id="IPR016036">
    <property type="entry name" value="Malonyl_transacylase_ACP-bd"/>
</dbReference>
<evidence type="ECO:0000256" key="9">
    <source>
        <dbReference type="PROSITE-ProRule" id="PRU01363"/>
    </source>
</evidence>
<dbReference type="Gene3D" id="3.90.180.10">
    <property type="entry name" value="Medium-chain alcohol dehydrogenases, catalytic domain"/>
    <property type="match status" value="1"/>
</dbReference>
<evidence type="ECO:0000256" key="1">
    <source>
        <dbReference type="ARBA" id="ARBA00001957"/>
    </source>
</evidence>
<dbReference type="Pfam" id="PF16197">
    <property type="entry name" value="KAsynt_C_assoc"/>
    <property type="match status" value="3"/>
</dbReference>
<dbReference type="InterPro" id="IPR020843">
    <property type="entry name" value="ER"/>
</dbReference>
<dbReference type="SUPFAM" id="SSF47336">
    <property type="entry name" value="ACP-like"/>
    <property type="match status" value="3"/>
</dbReference>
<dbReference type="Gene3D" id="3.40.47.10">
    <property type="match status" value="3"/>
</dbReference>
<dbReference type="Pfam" id="PF08990">
    <property type="entry name" value="Docking"/>
    <property type="match status" value="1"/>
</dbReference>
<accession>A0ABV3K5Z7</accession>
<dbReference type="CDD" id="cd00833">
    <property type="entry name" value="PKS"/>
    <property type="match status" value="3"/>
</dbReference>
<dbReference type="InterPro" id="IPR020841">
    <property type="entry name" value="PKS_Beta-ketoAc_synthase_dom"/>
</dbReference>
<feature type="region of interest" description="N-terminal hotdog fold" evidence="9">
    <location>
        <begin position="4445"/>
        <end position="4570"/>
    </location>
</feature>
<dbReference type="PROSITE" id="PS00012">
    <property type="entry name" value="PHOSPHOPANTETHEINE"/>
    <property type="match status" value="3"/>
</dbReference>
<keyword evidence="15" id="KW-1185">Reference proteome</keyword>
<gene>
    <name evidence="14" type="ORF">AB0L16_29790</name>
</gene>
<dbReference type="PROSITE" id="PS50075">
    <property type="entry name" value="CARRIER"/>
    <property type="match status" value="3"/>
</dbReference>
<comment type="caution">
    <text evidence="14">The sequence shown here is derived from an EMBL/GenBank/DDBJ whole genome shotgun (WGS) entry which is preliminary data.</text>
</comment>
<dbReference type="SUPFAM" id="SSF50129">
    <property type="entry name" value="GroES-like"/>
    <property type="match status" value="1"/>
</dbReference>
<dbReference type="InterPro" id="IPR057326">
    <property type="entry name" value="KR_dom"/>
</dbReference>
<dbReference type="InterPro" id="IPR020807">
    <property type="entry name" value="PKS_DH"/>
</dbReference>
<reference evidence="14 15" key="1">
    <citation type="submission" date="2024-06" db="EMBL/GenBank/DDBJ databases">
        <title>The Natural Products Discovery Center: Release of the First 8490 Sequenced Strains for Exploring Actinobacteria Biosynthetic Diversity.</title>
        <authorList>
            <person name="Kalkreuter E."/>
            <person name="Kautsar S.A."/>
            <person name="Yang D."/>
            <person name="Bader C.D."/>
            <person name="Teijaro C.N."/>
            <person name="Fluegel L."/>
            <person name="Davis C.M."/>
            <person name="Simpson J.R."/>
            <person name="Lauterbach L."/>
            <person name="Steele A.D."/>
            <person name="Gui C."/>
            <person name="Meng S."/>
            <person name="Li G."/>
            <person name="Viehrig K."/>
            <person name="Ye F."/>
            <person name="Su P."/>
            <person name="Kiefer A.F."/>
            <person name="Nichols A."/>
            <person name="Cepeda A.J."/>
            <person name="Yan W."/>
            <person name="Fan B."/>
            <person name="Jiang Y."/>
            <person name="Adhikari A."/>
            <person name="Zheng C.-J."/>
            <person name="Schuster L."/>
            <person name="Cowan T.M."/>
            <person name="Smanski M.J."/>
            <person name="Chevrette M.G."/>
            <person name="De Carvalho L.P.S."/>
            <person name="Shen B."/>
        </authorList>
    </citation>
    <scope>NUCLEOTIDE SEQUENCE [LARGE SCALE GENOMIC DNA]</scope>
    <source>
        <strain evidence="14 15">NPDC052347</strain>
    </source>
</reference>
<dbReference type="Pfam" id="PF02801">
    <property type="entry name" value="Ketoacyl-synt_C"/>
    <property type="match status" value="3"/>
</dbReference>
<evidence type="ECO:0000256" key="8">
    <source>
        <dbReference type="ARBA" id="ARBA00023315"/>
    </source>
</evidence>
<dbReference type="InterPro" id="IPR013968">
    <property type="entry name" value="PKS_KR"/>
</dbReference>
<dbReference type="Pfam" id="PF14765">
    <property type="entry name" value="PS-DH"/>
    <property type="match status" value="3"/>
</dbReference>
<dbReference type="InterPro" id="IPR014030">
    <property type="entry name" value="Ketoacyl_synth_N"/>
</dbReference>
<evidence type="ECO:0000256" key="5">
    <source>
        <dbReference type="ARBA" id="ARBA00022679"/>
    </source>
</evidence>
<feature type="domain" description="PKS/mFAS DH" evidence="13">
    <location>
        <begin position="4445"/>
        <end position="4724"/>
    </location>
</feature>
<dbReference type="Gene3D" id="3.40.366.10">
    <property type="entry name" value="Malonyl-Coenzyme A Acyl Carrier Protein, domain 2"/>
    <property type="match status" value="3"/>
</dbReference>
<dbReference type="Pfam" id="PF22953">
    <property type="entry name" value="SpnB_Rossmann"/>
    <property type="match status" value="3"/>
</dbReference>
<keyword evidence="8" id="KW-0012">Acyltransferase</keyword>
<dbReference type="SUPFAM" id="SSF55048">
    <property type="entry name" value="Probable ACP-binding domain of malonyl-CoA ACP transacylase"/>
    <property type="match status" value="3"/>
</dbReference>
<dbReference type="InterPro" id="IPR015083">
    <property type="entry name" value="NorB/c/GfsB-D-like_docking"/>
</dbReference>
<dbReference type="InterPro" id="IPR049900">
    <property type="entry name" value="PKS_mFAS_DH"/>
</dbReference>
<feature type="domain" description="Ketosynthase family 3 (KS3)" evidence="12">
    <location>
        <begin position="1795"/>
        <end position="2221"/>
    </location>
</feature>
<dbReference type="RefSeq" id="WP_109279313.1">
    <property type="nucleotide sequence ID" value="NZ_JBFAUK010000035.1"/>
</dbReference>
<feature type="region of interest" description="N-terminal hotdog fold" evidence="9">
    <location>
        <begin position="930"/>
        <end position="1056"/>
    </location>
</feature>
<dbReference type="InterPro" id="IPR042104">
    <property type="entry name" value="PKS_dehydratase_sf"/>
</dbReference>
<feature type="domain" description="Ketosynthase family 3 (KS3)" evidence="12">
    <location>
        <begin position="34"/>
        <end position="460"/>
    </location>
</feature>
<dbReference type="Pfam" id="PF21089">
    <property type="entry name" value="PKS_DH_N"/>
    <property type="match status" value="3"/>
</dbReference>
<evidence type="ECO:0000256" key="6">
    <source>
        <dbReference type="ARBA" id="ARBA00023194"/>
    </source>
</evidence>
<dbReference type="SMART" id="SM00822">
    <property type="entry name" value="PKS_KR"/>
    <property type="match status" value="3"/>
</dbReference>
<dbReference type="Gene3D" id="3.30.70.3290">
    <property type="match status" value="3"/>
</dbReference>
<dbReference type="InterPro" id="IPR049552">
    <property type="entry name" value="PKS_DH_N"/>
</dbReference>
<dbReference type="InterPro" id="IPR020806">
    <property type="entry name" value="PKS_PP-bd"/>
</dbReference>
<dbReference type="InterPro" id="IPR050091">
    <property type="entry name" value="PKS_NRPS_Biosynth_Enz"/>
</dbReference>
<dbReference type="PANTHER" id="PTHR43775">
    <property type="entry name" value="FATTY ACID SYNTHASE"/>
    <property type="match status" value="1"/>
</dbReference>
<dbReference type="InterPro" id="IPR036291">
    <property type="entry name" value="NAD(P)-bd_dom_sf"/>
</dbReference>
<dbReference type="SMART" id="SM00825">
    <property type="entry name" value="PKS_KS"/>
    <property type="match status" value="3"/>
</dbReference>
<keyword evidence="5" id="KW-0808">Transferase</keyword>
<keyword evidence="7" id="KW-0511">Multifunctional enzyme</keyword>
<feature type="active site" description="Proton donor; for dehydratase activity" evidence="9">
    <location>
        <position position="4645"/>
    </location>
</feature>
<feature type="region of interest" description="Disordered" evidence="10">
    <location>
        <begin position="1021"/>
        <end position="1041"/>
    </location>
</feature>
<dbReference type="InterPro" id="IPR055123">
    <property type="entry name" value="SpnB-like_Rossmann"/>
</dbReference>
<protein>
    <submittedName>
        <fullName evidence="14">Type I polyketide synthase</fullName>
    </submittedName>
</protein>
<dbReference type="SUPFAM" id="SSF51735">
    <property type="entry name" value="NAD(P)-binding Rossmann-fold domains"/>
    <property type="match status" value="7"/>
</dbReference>
<evidence type="ECO:0000259" key="12">
    <source>
        <dbReference type="PROSITE" id="PS52004"/>
    </source>
</evidence>
<dbReference type="CDD" id="cd05195">
    <property type="entry name" value="enoyl_red"/>
    <property type="match status" value="1"/>
</dbReference>
<dbReference type="SMART" id="SM00823">
    <property type="entry name" value="PKS_PP"/>
    <property type="match status" value="3"/>
</dbReference>
<dbReference type="PROSITE" id="PS52004">
    <property type="entry name" value="KS3_2"/>
    <property type="match status" value="3"/>
</dbReference>
<dbReference type="Pfam" id="PF00550">
    <property type="entry name" value="PP-binding"/>
    <property type="match status" value="3"/>
</dbReference>
<feature type="region of interest" description="C-terminal hotdog fold" evidence="9">
    <location>
        <begin position="4584"/>
        <end position="4724"/>
    </location>
</feature>
<dbReference type="PANTHER" id="PTHR43775:SF51">
    <property type="entry name" value="INACTIVE PHENOLPHTHIOCEROL SYNTHESIS POLYKETIDE SYNTHASE TYPE I PKS1-RELATED"/>
    <property type="match status" value="1"/>
</dbReference>
<dbReference type="Gene3D" id="3.40.50.11460">
    <property type="match status" value="1"/>
</dbReference>
<feature type="active site" description="Proton acceptor; for dehydratase activity" evidence="9">
    <location>
        <position position="962"/>
    </location>
</feature>
<sequence length="5699" mass="595646">MTASTDKVVEALRASLKETERLRQQNRELTAAAHEPIAIVGMACRYPGGVSSPEELWQLVTAGGDGISGLPADRGWDLEGLYDPDPETPGTTYVREGGFLHDAGDFDPKLFGISPREALAMDPQQRLVLETSWEALERAGIDPTSLQGSRTGVFAGASHQYYGPRLHEPTEGVQGHLLTGSATSVLSGRVAYTLGLEGPAVTVDTACSSSLVTLHLAAQALRSGECTLALAGGVAVMATPGPLVEFSRQRGLAMDGRCKAFSAAADGMGMAEGVGMLLLERLSDAQRNGHQVLAVLRGSAVNQDGASNGLTAPNGPSQQRVIRQALADAGLSADEIDAVEAHGTGTRLGDPIEAQALLATYGQGRESGQPLWLGSVKSNIGHSQAAAGVAGVIKMVMALRHGVLPRTLYVEEPSRQVDWSAGAVELLAEAREWPETGRPRRAAVSSFGISGTNAHTVLEQAPEAVASSEVSEPVVIGSSVVPWVLSGRTEAALRAQAQRLIEHLQAGPEEGLADIGLSLATSRAALEHRAAVVGADREGLLAGLTALAENREAPALRSGVATGESVVAFLFTGQGAQRVGMGRELYAAYPVFAEAFDAVCADFDGELDRSLREVVFGEAELIDRTVYAQAALFAVEVALFRLVESWGIAPDYLAGHSIGELAAAHVAGVWSLADACVLVAARGRLMQALPEGGAMVAVQATEAEVVAALAGREGAVSIAAVNGPSSVVISGDDDVVVEIASGFEQQGRKTKRLTVSHAFHSPRMEPMLDEFRRVAESLSYQAPRIALVSNVTGGPATADEVCAPEYWVRHVREAVRFADGIRTLAGQGVTTFVELGPDGVLSAMGQESLSEAVFVPVLRADRPEAHTLTTAVATAYTRGVAVDWARFFAGRGARRVDLPTYAFQHERYWLRMTTRPGAGELPGGMALLDHPLLGAAVSLASEDRLLLMGRLAVDIEPWLADHAVLGSVLLPGTAFVELAIRAGDQVGCDRLDELALEAPLIVPEQGTVELQLEVGAADESGRRSVTLHSRPATSSPDARPWTRHASGVLSAAARAVALTEPGQAWPPADAMPVGLDGFYERLAGLGLGYGPVFQGLRAVWRRDDEVFAEVALDEQTAADATRFGVHPALLDAALHSLGLADFIKEPNQVQLPFEWRGVSLHAAGAPALRVRLSSAGADAIALDVADTLGRPVLTVEQLVLRPVTAEQLAQARSDHHEALFRVEWTALPVADELPYGGTEGWVELVAEDVAPASTIDGAERYPDLAALGAAVDAGRPAPEVVVHRLTSGTATVADAGYQNACAALELAQSWLADSRFDSARLVLVTAGAVAATTEEDVHDPALATAWGLVRSAQSENPGRFVLLDIDPAADPARLVAAAVRSGEPQLALRDGKLLLPRLARVARAEAGAALVLDPAGTVLITGATGALGGLLARHLITEHGARQLLLISRSGARAEGAAELAAELSALGATVTLAACDVADREALAGLLAQIPVEHPLTAVVHAAGVLDDGLVEALTPERLDRVFRPKVRGAVNLHELTRHLNLSAFVLFSSISGVVGSSGQGNYAAANAFLDALAGHRRAQGLTATSLAWGLWESAEGMTGALAENDLARMNRAGMLGLTGEEGLALFDAACAGADAALVPVRLDLAAVRRTAAPSPLLRGLVRGPVRRAVEATGTVPAAGSLAHRLAGLPAADRDRMLLDLVRTEAAAALGFAGLDEVASGRAFKELGFDSLTAIELRNRLNTATGLRLPATLVFDYPTPITLADFLGSELLGGRPETVLHGRPGADGPAAADDEPIAIVGMACRYPGGVSSPEDLWRLVATGADGIGEFPADRGWDLESLYDPDPDRIGTSYAREGGFLYDAHHFDAGLFGISPREALAMDPQQRLLLETSWEAIERAGIDAGSLKGSRTGVFAGVMYHDYGARLRTVPDEVEGFIGTGTSSSVVSGRVAYTFGLEGPAVTVDTACSSSLVALHMAVQALRSGECTLALAGGVTVMFTPGTFVEFSRQRGLAADGRCKSFADAADGTGWGEGVGMLLVERLSDAQRNGHQVLAVVRGSAVNQDGASNGLTAPNGPSQQRVIRQALAASGLSAADVDVVEAHGTGTRLGDPIEAQALLATYGQDRPEDRPLWLGSIKSNIGHTQAAAGVAGVIKMVMAMRHGVLPRTLHVDAPSSQVDWSAGAVELLAEARDWPETGRPRRAAVSSFGISGTNVHTLLEQAPAVTPVDEPAPAVTSPVVPWVLSGSTEAALRAQAARLLAHLNDDPRSELGDIGLSLATSRVALERRAALIAADRPAFVTGLTALVKGDQAPGVVQGTASGEGRTAFLFTGQGAQRVGMGRELYAAFPVFAEAFDAVCAEFDRELDRPLREVVFGGVGLIDRTVYAQAALFAVEVALFRLVESWGIAPDHLAGHSIGELSAAYVAGVWSLADACALVAARGRLMQALPVGGAMVAVQATEADALEALAGFQDRVSIAAVNGPSSVVISGDEDAVVEIAEGFRGEGRKTKRLTVSHAFHSPRMEPMLADFRKVAERLSYQAPRIPVVSNVTGKLATAEELCAPEYWVRHVREAVRFADGIRTMAGQGVTTFVELGPDGVLSAMGQESLPEAVFVPVLRADRPEAHTLTTAVATAHTRGVAMDWARFFEGRGTRRVDLPTYAFQHERYWLDAGVQEGGTESAGLAAADHPLLGATVELPDTGGLLFAGRLSVQTHPWLADHAVMGTVPLPGTAFVDLAIWAGDQVGCGRIAELTFETPLVLPEQGAVQIQLAVGDADEAGRRSLTVYSRPADTADGRSWTRHADGLLAPNGTATVAEMLPWPPADAEAVPVEGLYEGLADRGLAYGPVFQGLQAAWRRGTEMFVEVALPDDMADEAGRYGLHPALLDAALHAVGLGSLVEDTGQARLPFSWSGVSLHAAGATALRVRLSRHTGTDALSLTLTDASGVVVATVDALTVRPVSAEQFAAGRSGRHGSLFRMEWTALPVAPVDGVTGSWAVLGDTPELTRQLGGDGVAAPAYRYLAELAGAGGRLPDVVLAGTPDRFGPLSRHRDGEGMPEAVHGAARWALELVRAWLADDRFGRSRLVLVTRGAVAVGAGEDAADPASAAVWGLVRSAQSENPDRFVLVDLGPEQDAARALPSVLASGEPQAAVRAGTVRVPRLARVAAPAPAAAAWDADGTVLITGGTGALGAVVARHLVAERGVRHLLLTSRRGLEAPGAAELRDELTALGAQVSVAACDVADRDALAKVLRDIPAEHPLRGVVHTAGVLDDGVLGALTPERVSGVLRPKADGAWNLHLQTRELELSAFVLFSSVAGVLGGAGQGNYAAANAFLDALAAHRRAAGLPAQSLAWGLWEQAGGMAGALDDGDLDRLRRAGMAALSAAEGMALFDLAGGVGEPVLVPMHLDTTLLPAEPATAVPAPLRGLVRRPARRRLSAGSADGQLSLKRRLLALPAADRSRTLLELVRREVATVLGHVSGDRIEVGRAFSELGFDSLTAVELRNRLTAATELSLPATLVFDYPTPAVLADHIRTELLDEEDGHATRTVVVASDEPVAIVGMACRYPGGVSSPEDLWRLVATGGDGIGGFPTDRGWDLERLYDPSPDSTGTSYAREGGFLYDAAQFDSGFFGVVPSEALAMDPQQRLLLETSWEAFERAGIDPHSLKGSSTGVFAGIMYQDYASQVGAVPEGVEGYLGSGTSGSIASGRVAYTFGLEGPAVTVDTACSSSLVALHLAAQALRQGECSLALAGGVSVMSTPNTFVEFSRQRGLAADGRVKAFSAAADGTSMAEGAGMLLLERLSDARRNGHQVLAVIRGSAVNQDGASNGLSAPNGPAQQRVIRRALDSAGLSAADVDVVEAHGTGTRLGDPIEAQALLATYGQDRPEDRPLWLGSVKSNIGHTQAAAGVAGVIKMVMALRHGVLPRTLHVDAPSSQVDWSAGAVELLAEARDWPETGRPRRAAVSSFGISGTNAHTVLEQAPDAGAVAAVAPLVMSPVVPWVLSGRTEAALRAQAQRLIEHLRARPEEALADIGFSLATSRAALEHRAAVVAPDLSGFLENLGMLVEGDHAPGVVRGTVSGEGRMAFLFTGQGAQRVGMGRELYETFPVFSETFDAICAEFDRELDRSLREVLFGQAELINRTVYAQAALFAVEVALFRLVESWGIRPDYLAGHSIGELAAAHVAGVWSLGDACALVAARGRLMQALPEGGAMVAVQASEAEALRALADFRDRVSIAAVNGPSSVVISGEEGAVAETVAGFVEQGRKTKRLTVSHAFHSPCMEPMLADFRKVAESLSYEAPRIPVVSNLTGELATAEELCAPEYWVRHVREAVRFADGISTLAGQGVGTLIELGPDGVLSAMGQESLPEAVFVPVLRADRPEAHTLTTAVATAHTRGVAVDWARFFEGRGARRVDLPTYAFQHESYWLAGGPSTGDVELAGLGTADHPLLGAAVELPDTGGLLFTGRLSVQTHPWLADHAVMGSVLLPGTAFVELAIRAADRCGCDEVAELTIEAPLVLPELGGVRFQLLVSGPDNDGRRDFSVHSRPDRAADDQVWTRHATGVLATSGGDTATPAELSVWPPVGATPLPVHTLYDRAAEAGFGYGPVFQGLRAAWRLDDQLFAEVAPAGETLAGTGLFTLHPALLDAALHTLGLAADGATEAGTGRLPYSWSGVRLHSAGAGALRVRLSVSTPEVVALDIADRTGRPVATVESLRLRPVTQEQLTAARGGHRDSLFRLGWAAAPVAVTATPRPESCVVLGQDTLGLADGLRANGVHVLAYPDPESLWNAVAAGTAEPELVFLDASGAVAGAHPDIPEAVASAVGGALAMAQRWLADDRLTGARLVLVTRNAVTTGVSGEQSPDLAQAAVWGLVRSAQSEYPDRFLLIDVDEDGLPEWGSFAGGDEPQIAVRGGRVLVPRLGRVSESMPAGGAWRLAVGRAGSLEGLALLPSDGSRPLAAGEVRVEVRAAGANFRDVLIALGMYPGEAPFGSEAAGVVLEVGAEVTDLKPGDRIFGFVPEGFGPVAVADRRLIAPMPSGCSFVRAAAVPLVYLTAYYGLVDLGGLRAGERVLVHAAAGGVGMAAVQLARHLGAEVFATASSHKWDAVRALGVPDGRIASSRELTFRDTFLEATDGAGVDVVLNALAGEYVDTTLELLPRGGRFLEMGKTDIRDPEVIGAAHPGVRYRAYDLIDAGPDRIQEMLVEISALFERGVITNAPIRAWDVRRGAEALRFLREGRNIGKVVLTVPRTLDPSGTVLITGGTGGLGALFAKHLVERHGVRDLLLVSRRGAAAEGAAELVAELAAAGALARVEACDVADRAQLAALIASLDKPLTAVVHAAGVLDDGVLSSLTEDRLARVLRPKVDAAWHLHELTQHLDLSAFVLFSSVAGVFGGAGQAGYAAANSFLDALARHRSDQGLVTTSLAWGLWDQGGSGMAGGLDEAGLARIRRMGMSPLSVAEGLALFDLAYTGDEPAPVPVRLELAALRAQAAQGAAVPALLRGLLPAPVRAAAAQDGPVTPNSLAQQLAGQPENEQEHMVLQVVRKEAAAVLGQFTPEAIEPERGFMESGFDSLTAVELRTRLASVTGLRLPATLLFDYPAPVGLARYLRSELAPAAEPLSVNDELDRLEARLTSIADDQVERIRVALRLESLLSKLGIEPGGTAPGAQGPDDGVSVVDRLESATDDELFELIDKDLGLS</sequence>
<feature type="region of interest" description="N-terminal hotdog fold" evidence="9">
    <location>
        <begin position="2688"/>
        <end position="2813"/>
    </location>
</feature>
<dbReference type="Pfam" id="PF00698">
    <property type="entry name" value="Acyl_transf_1"/>
    <property type="match status" value="3"/>
</dbReference>
<dbReference type="CDD" id="cd08956">
    <property type="entry name" value="KR_3_FAS_SDR_x"/>
    <property type="match status" value="3"/>
</dbReference>
<dbReference type="SMART" id="SM00827">
    <property type="entry name" value="PKS_AT"/>
    <property type="match status" value="3"/>
</dbReference>
<dbReference type="EMBL" id="JBFAUK010000035">
    <property type="protein sequence ID" value="MEV5510568.1"/>
    <property type="molecule type" value="Genomic_DNA"/>
</dbReference>
<dbReference type="SMART" id="SM00826">
    <property type="entry name" value="PKS_DH"/>
    <property type="match status" value="3"/>
</dbReference>
<dbReference type="PROSITE" id="PS52019">
    <property type="entry name" value="PKS_MFAS_DH"/>
    <property type="match status" value="3"/>
</dbReference>
<dbReference type="Proteomes" id="UP001552594">
    <property type="component" value="Unassembled WGS sequence"/>
</dbReference>
<dbReference type="InterPro" id="IPR014031">
    <property type="entry name" value="Ketoacyl_synth_C"/>
</dbReference>
<dbReference type="InterPro" id="IPR016039">
    <property type="entry name" value="Thiolase-like"/>
</dbReference>
<dbReference type="PROSITE" id="PS01162">
    <property type="entry name" value="QOR_ZETA_CRYSTAL"/>
    <property type="match status" value="1"/>
</dbReference>
<feature type="region of interest" description="C-terminal hotdog fold" evidence="9">
    <location>
        <begin position="1070"/>
        <end position="1209"/>
    </location>
</feature>
<dbReference type="SUPFAM" id="SSF53901">
    <property type="entry name" value="Thiolase-like"/>
    <property type="match status" value="3"/>
</dbReference>
<evidence type="ECO:0000313" key="14">
    <source>
        <dbReference type="EMBL" id="MEV5510568.1"/>
    </source>
</evidence>
<keyword evidence="3" id="KW-0596">Phosphopantetheine</keyword>
<dbReference type="Gene3D" id="3.10.129.110">
    <property type="entry name" value="Polyketide synthase dehydratase"/>
    <property type="match status" value="3"/>
</dbReference>
<evidence type="ECO:0000256" key="3">
    <source>
        <dbReference type="ARBA" id="ARBA00022450"/>
    </source>
</evidence>
<feature type="active site" description="Proton donor; for dehydratase activity" evidence="9">
    <location>
        <position position="2886"/>
    </location>
</feature>
<dbReference type="Pfam" id="PF13602">
    <property type="entry name" value="ADH_zinc_N_2"/>
    <property type="match status" value="1"/>
</dbReference>
<evidence type="ECO:0000256" key="7">
    <source>
        <dbReference type="ARBA" id="ARBA00023268"/>
    </source>
</evidence>
<organism evidence="14 15">
    <name type="scientific">Streptomyces orinoci</name>
    <name type="common">Streptoverticillium orinoci</name>
    <dbReference type="NCBI Taxonomy" id="67339"/>
    <lineage>
        <taxon>Bacteria</taxon>
        <taxon>Bacillati</taxon>
        <taxon>Actinomycetota</taxon>
        <taxon>Actinomycetes</taxon>
        <taxon>Kitasatosporales</taxon>
        <taxon>Streptomycetaceae</taxon>
        <taxon>Streptomyces</taxon>
    </lineage>
</organism>
<dbReference type="Pfam" id="PF08240">
    <property type="entry name" value="ADH_N"/>
    <property type="match status" value="1"/>
</dbReference>
<feature type="region of interest" description="C-terminal hotdog fold" evidence="9">
    <location>
        <begin position="2825"/>
        <end position="2965"/>
    </location>
</feature>
<dbReference type="InterPro" id="IPR002364">
    <property type="entry name" value="Quin_OxRdtase/zeta-crystal_CS"/>
</dbReference>
<dbReference type="InterPro" id="IPR013154">
    <property type="entry name" value="ADH-like_N"/>
</dbReference>
<dbReference type="InterPro" id="IPR049551">
    <property type="entry name" value="PKS_DH_C"/>
</dbReference>
<dbReference type="Pfam" id="PF08659">
    <property type="entry name" value="KR"/>
    <property type="match status" value="3"/>
</dbReference>
<dbReference type="InterPro" id="IPR018201">
    <property type="entry name" value="Ketoacyl_synth_AS"/>
</dbReference>
<keyword evidence="4" id="KW-0597">Phosphoprotein</keyword>
<dbReference type="SMART" id="SM00829">
    <property type="entry name" value="PKS_ER"/>
    <property type="match status" value="1"/>
</dbReference>
<proteinExistence type="predicted"/>
<dbReference type="InterPro" id="IPR014043">
    <property type="entry name" value="Acyl_transferase_dom"/>
</dbReference>
<dbReference type="InterPro" id="IPR011032">
    <property type="entry name" value="GroES-like_sf"/>
</dbReference>
<dbReference type="PROSITE" id="PS00606">
    <property type="entry name" value="KS3_1"/>
    <property type="match status" value="3"/>
</dbReference>
<evidence type="ECO:0000259" key="11">
    <source>
        <dbReference type="PROSITE" id="PS50075"/>
    </source>
</evidence>
<evidence type="ECO:0000259" key="13">
    <source>
        <dbReference type="PROSITE" id="PS52019"/>
    </source>
</evidence>
<keyword evidence="6" id="KW-0045">Antibiotic biosynthesis</keyword>
<dbReference type="InterPro" id="IPR009081">
    <property type="entry name" value="PP-bd_ACP"/>
</dbReference>
<dbReference type="InterPro" id="IPR036736">
    <property type="entry name" value="ACP-like_sf"/>
</dbReference>
<dbReference type="InterPro" id="IPR032821">
    <property type="entry name" value="PKS_assoc"/>
</dbReference>
<dbReference type="Gene3D" id="1.10.1200.10">
    <property type="entry name" value="ACP-like"/>
    <property type="match status" value="3"/>
</dbReference>
<name>A0ABV3K5Z7_STRON</name>
<evidence type="ECO:0000256" key="10">
    <source>
        <dbReference type="SAM" id="MobiDB-lite"/>
    </source>
</evidence>
<feature type="active site" description="Proton donor; for dehydratase activity" evidence="9">
    <location>
        <position position="1131"/>
    </location>
</feature>
<feature type="domain" description="PKS/mFAS DH" evidence="13">
    <location>
        <begin position="930"/>
        <end position="1209"/>
    </location>
</feature>
<feature type="domain" description="Carrier" evidence="11">
    <location>
        <begin position="3460"/>
        <end position="3535"/>
    </location>
</feature>
<dbReference type="Pfam" id="PF00109">
    <property type="entry name" value="ketoacyl-synt"/>
    <property type="match status" value="3"/>
</dbReference>
<feature type="domain" description="Ketosynthase family 3 (KS3)" evidence="12">
    <location>
        <begin position="3552"/>
        <end position="3978"/>
    </location>
</feature>
<feature type="domain" description="PKS/mFAS DH" evidence="13">
    <location>
        <begin position="2688"/>
        <end position="2965"/>
    </location>
</feature>
<dbReference type="Gene3D" id="3.40.50.720">
    <property type="entry name" value="NAD(P)-binding Rossmann-like Domain"/>
    <property type="match status" value="3"/>
</dbReference>
<dbReference type="SMART" id="SM01294">
    <property type="entry name" value="PKS_PP_betabranch"/>
    <property type="match status" value="3"/>
</dbReference>
<dbReference type="InterPro" id="IPR006162">
    <property type="entry name" value="Ppantetheine_attach_site"/>
</dbReference>
<evidence type="ECO:0000313" key="15">
    <source>
        <dbReference type="Proteomes" id="UP001552594"/>
    </source>
</evidence>
<feature type="active site" description="Proton acceptor; for dehydratase activity" evidence="9">
    <location>
        <position position="2720"/>
    </location>
</feature>
<dbReference type="InterPro" id="IPR001227">
    <property type="entry name" value="Ac_transferase_dom_sf"/>
</dbReference>
<feature type="domain" description="Carrier" evidence="11">
    <location>
        <begin position="5537"/>
        <end position="5612"/>
    </location>
</feature>
<comment type="cofactor">
    <cofactor evidence="1">
        <name>pantetheine 4'-phosphate</name>
        <dbReference type="ChEBI" id="CHEBI:47942"/>
    </cofactor>
</comment>
<dbReference type="InterPro" id="IPR016035">
    <property type="entry name" value="Acyl_Trfase/lysoPLipase"/>
</dbReference>
<evidence type="ECO:0000256" key="4">
    <source>
        <dbReference type="ARBA" id="ARBA00022553"/>
    </source>
</evidence>
<dbReference type="SUPFAM" id="SSF52151">
    <property type="entry name" value="FabD/lysophospholipase-like"/>
    <property type="match status" value="3"/>
</dbReference>
<evidence type="ECO:0000256" key="2">
    <source>
        <dbReference type="ARBA" id="ARBA00004792"/>
    </source>
</evidence>